<gene>
    <name evidence="3" type="ORF">BAZO_02357</name>
</gene>
<keyword evidence="1" id="KW-0812">Transmembrane</keyword>
<evidence type="ECO:0000256" key="1">
    <source>
        <dbReference type="SAM" id="Phobius"/>
    </source>
</evidence>
<feature type="transmembrane region" description="Helical" evidence="1">
    <location>
        <begin position="92"/>
        <end position="112"/>
    </location>
</feature>
<evidence type="ECO:0000313" key="4">
    <source>
        <dbReference type="Proteomes" id="UP000006315"/>
    </source>
</evidence>
<accession>K6D8M3</accession>
<dbReference type="PATRIC" id="fig|1131731.3.peg.485"/>
<dbReference type="RefSeq" id="WP_003329618.1">
    <property type="nucleotide sequence ID" value="NZ_AJLR01000034.1"/>
</dbReference>
<dbReference type="EMBL" id="AJLR01000034">
    <property type="protein sequence ID" value="EKN68887.1"/>
    <property type="molecule type" value="Genomic_DNA"/>
</dbReference>
<feature type="transmembrane region" description="Helical" evidence="1">
    <location>
        <begin position="168"/>
        <end position="186"/>
    </location>
</feature>
<feature type="transmembrane region" description="Helical" evidence="1">
    <location>
        <begin position="50"/>
        <end position="71"/>
    </location>
</feature>
<evidence type="ECO:0000259" key="2">
    <source>
        <dbReference type="Pfam" id="PF07853"/>
    </source>
</evidence>
<dbReference type="STRING" id="1131731.BAZO_02357"/>
<feature type="transmembrane region" description="Helical" evidence="1">
    <location>
        <begin position="118"/>
        <end position="138"/>
    </location>
</feature>
<dbReference type="InterPro" id="IPR025962">
    <property type="entry name" value="SdpI/YhfL"/>
</dbReference>
<dbReference type="InterPro" id="IPR012867">
    <property type="entry name" value="DUF1648"/>
</dbReference>
<keyword evidence="1" id="KW-1133">Transmembrane helix</keyword>
<dbReference type="AlphaFoldDB" id="K6D8M3"/>
<dbReference type="PANTHER" id="PTHR37810:SF5">
    <property type="entry name" value="IMMUNITY PROTEIN SDPI"/>
    <property type="match status" value="1"/>
</dbReference>
<dbReference type="InterPro" id="IPR026272">
    <property type="entry name" value="SdpI"/>
</dbReference>
<sequence length="221" mass="25775">MSTSKMKWNKYDFFILIIILIPTGLLVTFYNKLPNELATHFGISGKPNGYQGKITFLLFNIFLLIGVPLLMKVTRYIDPQKRNYDKFEPTYDIFRLIFSAFLSVMMITLLFYNLGHSVNIQMIILICIGILFMFLGNYMSRIRFNYTIGIRTPWTLANEEVWRRTHRLGGPLWLTGGLLVVILAFLPGNIAFVYMMIVLAIITIIPMVYSYFLFKKLDHQQ</sequence>
<reference evidence="3 4" key="1">
    <citation type="journal article" date="2012" name="Front. Microbiol.">
        <title>Redundancy and modularity in membrane-associated dissimilatory nitrate reduction in Bacillus.</title>
        <authorList>
            <person name="Heylen K."/>
            <person name="Keltjens J."/>
        </authorList>
    </citation>
    <scope>NUCLEOTIDE SEQUENCE [LARGE SCALE GENOMIC DNA]</scope>
    <source>
        <strain evidence="3 4">LMG 9581</strain>
    </source>
</reference>
<feature type="transmembrane region" description="Helical" evidence="1">
    <location>
        <begin position="192"/>
        <end position="214"/>
    </location>
</feature>
<keyword evidence="1" id="KW-0472">Membrane</keyword>
<dbReference type="GO" id="GO:0009636">
    <property type="term" value="P:response to toxic substance"/>
    <property type="evidence" value="ECO:0007669"/>
    <property type="project" value="TreeGrafter"/>
</dbReference>
<dbReference type="Proteomes" id="UP000006315">
    <property type="component" value="Unassembled WGS sequence"/>
</dbReference>
<feature type="transmembrane region" description="Helical" evidence="1">
    <location>
        <begin position="12"/>
        <end position="30"/>
    </location>
</feature>
<dbReference type="PIRSF" id="PIRSF038959">
    <property type="entry name" value="SdpI"/>
    <property type="match status" value="1"/>
</dbReference>
<proteinExistence type="predicted"/>
<feature type="domain" description="DUF1648" evidence="2">
    <location>
        <begin position="17"/>
        <end position="62"/>
    </location>
</feature>
<keyword evidence="4" id="KW-1185">Reference proteome</keyword>
<organism evidence="3 4">
    <name type="scientific">Schinkia azotoformans LMG 9581</name>
    <dbReference type="NCBI Taxonomy" id="1131731"/>
    <lineage>
        <taxon>Bacteria</taxon>
        <taxon>Bacillati</taxon>
        <taxon>Bacillota</taxon>
        <taxon>Bacilli</taxon>
        <taxon>Bacillales</taxon>
        <taxon>Bacillaceae</taxon>
        <taxon>Calidifontibacillus/Schinkia group</taxon>
        <taxon>Schinkia</taxon>
    </lineage>
</organism>
<evidence type="ECO:0000313" key="3">
    <source>
        <dbReference type="EMBL" id="EKN68887.1"/>
    </source>
</evidence>
<name>K6D8M3_SCHAZ</name>
<protein>
    <recommendedName>
        <fullName evidence="2">DUF1648 domain-containing protein</fullName>
    </recommendedName>
</protein>
<dbReference type="Pfam" id="PF07853">
    <property type="entry name" value="DUF1648"/>
    <property type="match status" value="1"/>
</dbReference>
<comment type="caution">
    <text evidence="3">The sequence shown here is derived from an EMBL/GenBank/DDBJ whole genome shotgun (WGS) entry which is preliminary data.</text>
</comment>
<dbReference type="Pfam" id="PF13630">
    <property type="entry name" value="SdpI"/>
    <property type="match status" value="1"/>
</dbReference>
<dbReference type="PANTHER" id="PTHR37810">
    <property type="entry name" value="IMMUNITY PROTEIN SDPI"/>
    <property type="match status" value="1"/>
</dbReference>